<evidence type="ECO:0000313" key="2">
    <source>
        <dbReference type="EMBL" id="KAJ1721212.1"/>
    </source>
</evidence>
<dbReference type="AlphaFoldDB" id="A0A9W8CRV6"/>
<comment type="caution">
    <text evidence="2">The sequence shown here is derived from an EMBL/GenBank/DDBJ whole genome shotgun (WGS) entry which is preliminary data.</text>
</comment>
<name>A0A9W8CRV6_9FUNG</name>
<dbReference type="Proteomes" id="UP001149813">
    <property type="component" value="Unassembled WGS sequence"/>
</dbReference>
<organism evidence="2 3">
    <name type="scientific">Coemansia erecta</name>
    <dbReference type="NCBI Taxonomy" id="147472"/>
    <lineage>
        <taxon>Eukaryota</taxon>
        <taxon>Fungi</taxon>
        <taxon>Fungi incertae sedis</taxon>
        <taxon>Zoopagomycota</taxon>
        <taxon>Kickxellomycotina</taxon>
        <taxon>Kickxellomycetes</taxon>
        <taxon>Kickxellales</taxon>
        <taxon>Kickxellaceae</taxon>
        <taxon>Coemansia</taxon>
    </lineage>
</organism>
<accession>A0A9W8CRV6</accession>
<keyword evidence="3" id="KW-1185">Reference proteome</keyword>
<evidence type="ECO:0000313" key="3">
    <source>
        <dbReference type="Proteomes" id="UP001149813"/>
    </source>
</evidence>
<gene>
    <name evidence="2" type="ORF">LPJ53_004233</name>
</gene>
<protein>
    <submittedName>
        <fullName evidence="2">Uncharacterized protein</fullName>
    </submittedName>
</protein>
<feature type="region of interest" description="Disordered" evidence="1">
    <location>
        <begin position="1"/>
        <end position="25"/>
    </location>
</feature>
<sequence>MNATDLLADDISPAYINAPSSGGVSERQSLDDLLLLDDSEAMQTQLPPALLPQTSRASVVASQASLGQTKAESAEETDEFGDFLQNNEQPSELLESTVPKATATVAAAESKKNALGLTLDKAVSSLTLFPPPPRTPQPLSTPGFEERKSATVEEAPTAIEVPKDPVDVAADQVLSWISMSPKSDSNDKSNGDSGDTIENAWDSAAGLMGGTNIGTHIGEIASRLCSVIPADSTLSSGFDRQKDVSDMDSDEPDLEETDAWKSLLLDAGGAEHSFASLESSHIERRIADTIWPCEDNVWSAASEIESETEEDLVQAYLRLTAATAKLDDSATAADVDKI</sequence>
<reference evidence="2" key="1">
    <citation type="submission" date="2022-07" db="EMBL/GenBank/DDBJ databases">
        <title>Phylogenomic reconstructions and comparative analyses of Kickxellomycotina fungi.</title>
        <authorList>
            <person name="Reynolds N.K."/>
            <person name="Stajich J.E."/>
            <person name="Barry K."/>
            <person name="Grigoriev I.V."/>
            <person name="Crous P."/>
            <person name="Smith M.E."/>
        </authorList>
    </citation>
    <scope>NUCLEOTIDE SEQUENCE</scope>
    <source>
        <strain evidence="2">NBRC 32514</strain>
    </source>
</reference>
<proteinExistence type="predicted"/>
<dbReference type="OrthoDB" id="5541425at2759"/>
<dbReference type="EMBL" id="JANBOJ010000188">
    <property type="protein sequence ID" value="KAJ1721212.1"/>
    <property type="molecule type" value="Genomic_DNA"/>
</dbReference>
<evidence type="ECO:0000256" key="1">
    <source>
        <dbReference type="SAM" id="MobiDB-lite"/>
    </source>
</evidence>